<dbReference type="Pfam" id="PF12801">
    <property type="entry name" value="Fer4_5"/>
    <property type="match status" value="2"/>
</dbReference>
<evidence type="ECO:0000256" key="1">
    <source>
        <dbReference type="ARBA" id="ARBA00004236"/>
    </source>
</evidence>
<comment type="subcellular location">
    <subcellularLocation>
        <location evidence="1">Cell membrane</location>
    </subcellularLocation>
</comment>
<feature type="domain" description="FMN-binding" evidence="5">
    <location>
        <begin position="85"/>
        <end position="184"/>
    </location>
</feature>
<dbReference type="InterPro" id="IPR007329">
    <property type="entry name" value="FMN-bd"/>
</dbReference>
<evidence type="ECO:0000313" key="7">
    <source>
        <dbReference type="Proteomes" id="UP000031572"/>
    </source>
</evidence>
<dbReference type="GO" id="GO:0003677">
    <property type="term" value="F:DNA binding"/>
    <property type="evidence" value="ECO:0007669"/>
    <property type="project" value="InterPro"/>
</dbReference>
<sequence>MKRRGCFIHVLRMLLAGVLLGALACAASWAGVMTRDVLEKKFPSPLMIAQKDDALPVWPVFRQNGTVTELVGYLFESIDFAAIPGFSGVPLNLLVALDAGGRFIDVQVISQHEPVFLDGLGEAPLHKFVSQYRGLSLKQNIAIDTARRDRAAQDGGNVHIDGVTKATASVRIINQSVLSAALKVARKKLGFSGLRDPDQIARVRQDVHETLDAKALAAEGLFKPLVLRNADVEKAFAGTAGAGLDEQAAAHPGELFADMRFAYVSVPSVGRSLLDDASWARLSERLEPGDHALLVQWRGRYGPVSDDFVAGAVPDRLILAQGGLPIEMRDMDLDLSLRRKEGAPASMKVFRVISQAGLDPAQPLDFSLRVTRLKGMIYPERIGQDFVLSYRLPQRFYSVPEGDSKSWLPLWKQRWIDIALLAVALAVLFIALSRQAVLSANARRLALFRNFYLAFTLLFIGWHAQGQLSIVNVTGVLQAMKEGRGLGFLLYDPISVVLWGAVLVSLVIWGRGTFCGWLCPFGALQEFSAKLGKWLHLPQLRLHTAADAKLKLLKYVVLAGVVGSVFVAPAATDRLVEFEPFKTAITLLFVRSWPFVLYAAGLLLASAFCYKFFCRYLCPFGAGLALLGRVRLLSWLARRPQCGKPCQTCRHRCAYQAIRPDGTIRYDECFQCMDCVAIYHDDDKCAPLMLEKKRGAVIPIRQV</sequence>
<evidence type="ECO:0000256" key="2">
    <source>
        <dbReference type="ARBA" id="ARBA00022475"/>
    </source>
</evidence>
<evidence type="ECO:0000259" key="5">
    <source>
        <dbReference type="SMART" id="SM00900"/>
    </source>
</evidence>
<keyword evidence="7" id="KW-1185">Reference proteome</keyword>
<keyword evidence="2" id="KW-1003">Cell membrane</keyword>
<protein>
    <submittedName>
        <fullName evidence="6">Regulatory protein</fullName>
    </submittedName>
</protein>
<dbReference type="InterPro" id="IPR052378">
    <property type="entry name" value="NosR_regulator"/>
</dbReference>
<feature type="transmembrane region" description="Helical" evidence="4">
    <location>
        <begin position="445"/>
        <end position="465"/>
    </location>
</feature>
<dbReference type="Proteomes" id="UP000031572">
    <property type="component" value="Unassembled WGS sequence"/>
</dbReference>
<comment type="caution">
    <text evidence="6">The sequence shown here is derived from an EMBL/GenBank/DDBJ whole genome shotgun (WGS) entry which is preliminary data.</text>
</comment>
<feature type="transmembrane region" description="Helical" evidence="4">
    <location>
        <begin position="415"/>
        <end position="433"/>
    </location>
</feature>
<dbReference type="GO" id="GO:0010181">
    <property type="term" value="F:FMN binding"/>
    <property type="evidence" value="ECO:0007669"/>
    <property type="project" value="InterPro"/>
</dbReference>
<dbReference type="SMART" id="SM00900">
    <property type="entry name" value="FMN_bind"/>
    <property type="match status" value="1"/>
</dbReference>
<dbReference type="PROSITE" id="PS51257">
    <property type="entry name" value="PROKAR_LIPOPROTEIN"/>
    <property type="match status" value="1"/>
</dbReference>
<dbReference type="AlphaFoldDB" id="A0A0C2BP93"/>
<reference evidence="6 7" key="1">
    <citation type="submission" date="2014-12" db="EMBL/GenBank/DDBJ databases">
        <title>Denitrispirillum autotrophicum gen. nov., sp. nov., Denitrifying, Facultatively Autotrophic Bacteria Isolated from Rice Paddy Soil.</title>
        <authorList>
            <person name="Ishii S."/>
            <person name="Ashida N."/>
            <person name="Ohno H."/>
            <person name="Otsuka S."/>
            <person name="Yokota A."/>
            <person name="Senoo K."/>
        </authorList>
    </citation>
    <scope>NUCLEOTIDE SEQUENCE [LARGE SCALE GENOMIC DNA]</scope>
    <source>
        <strain evidence="6 7">TSA66</strain>
    </source>
</reference>
<evidence type="ECO:0000256" key="3">
    <source>
        <dbReference type="ARBA" id="ARBA00023136"/>
    </source>
</evidence>
<dbReference type="PIRSF" id="PIRSF036354">
    <property type="entry name" value="NosR"/>
    <property type="match status" value="1"/>
</dbReference>
<keyword evidence="3 4" id="KW-0472">Membrane</keyword>
<proteinExistence type="predicted"/>
<dbReference type="GO" id="GO:0045893">
    <property type="term" value="P:positive regulation of DNA-templated transcription"/>
    <property type="evidence" value="ECO:0007669"/>
    <property type="project" value="InterPro"/>
</dbReference>
<dbReference type="InterPro" id="IPR011399">
    <property type="entry name" value="NosR"/>
</dbReference>
<evidence type="ECO:0000313" key="6">
    <source>
        <dbReference type="EMBL" id="KIF83105.1"/>
    </source>
</evidence>
<keyword evidence="4" id="KW-1133">Transmembrane helix</keyword>
<name>A0A0C2BP93_9BURK</name>
<feature type="transmembrane region" description="Helical" evidence="4">
    <location>
        <begin position="485"/>
        <end position="509"/>
    </location>
</feature>
<keyword evidence="4" id="KW-0812">Transmembrane</keyword>
<dbReference type="STRING" id="709839.TSA66_23340"/>
<dbReference type="OrthoDB" id="9806398at2"/>
<accession>A0A0C2BP93</accession>
<dbReference type="PANTHER" id="PTHR30224:SF4">
    <property type="entry name" value="ELECTRON TRANSPORT PROTEIN YCCM-RELATED"/>
    <property type="match status" value="1"/>
</dbReference>
<evidence type="ECO:0000256" key="4">
    <source>
        <dbReference type="SAM" id="Phobius"/>
    </source>
</evidence>
<feature type="transmembrane region" description="Helical" evidence="4">
    <location>
        <begin position="592"/>
        <end position="610"/>
    </location>
</feature>
<dbReference type="PANTHER" id="PTHR30224">
    <property type="entry name" value="ELECTRON TRANSPORT PROTEIN"/>
    <property type="match status" value="1"/>
</dbReference>
<dbReference type="InterPro" id="IPR017896">
    <property type="entry name" value="4Fe4S_Fe-S-bd"/>
</dbReference>
<dbReference type="GO" id="GO:0005886">
    <property type="term" value="C:plasma membrane"/>
    <property type="evidence" value="ECO:0007669"/>
    <property type="project" value="UniProtKB-SubCell"/>
</dbReference>
<feature type="transmembrane region" description="Helical" evidence="4">
    <location>
        <begin position="552"/>
        <end position="572"/>
    </location>
</feature>
<organism evidence="6 7">
    <name type="scientific">Noviherbaspirillum autotrophicum</name>
    <dbReference type="NCBI Taxonomy" id="709839"/>
    <lineage>
        <taxon>Bacteria</taxon>
        <taxon>Pseudomonadati</taxon>
        <taxon>Pseudomonadota</taxon>
        <taxon>Betaproteobacteria</taxon>
        <taxon>Burkholderiales</taxon>
        <taxon>Oxalobacteraceae</taxon>
        <taxon>Noviherbaspirillum</taxon>
    </lineage>
</organism>
<gene>
    <name evidence="6" type="ORF">TSA66_23340</name>
</gene>
<dbReference type="RefSeq" id="WP_040041734.1">
    <property type="nucleotide sequence ID" value="NZ_JWJG01000028.1"/>
</dbReference>
<dbReference type="EMBL" id="JWJG01000028">
    <property type="protein sequence ID" value="KIF83105.1"/>
    <property type="molecule type" value="Genomic_DNA"/>
</dbReference>
<dbReference type="SUPFAM" id="SSF54862">
    <property type="entry name" value="4Fe-4S ferredoxins"/>
    <property type="match status" value="1"/>
</dbReference>